<feature type="domain" description="RNA helicase HrpA C-terminal" evidence="1">
    <location>
        <begin position="2"/>
        <end position="60"/>
    </location>
</feature>
<sequence length="64" mass="7025">MLELKPFVEAFDAANAGGRADDAGWQALRWEIEELRVSLFAQELGVRGGVSPKRLAQRLASLRG</sequence>
<organism evidence="2 3">
    <name type="scientific">Lysobacter antibioticus</name>
    <dbReference type="NCBI Taxonomy" id="84531"/>
    <lineage>
        <taxon>Bacteria</taxon>
        <taxon>Pseudomonadati</taxon>
        <taxon>Pseudomonadota</taxon>
        <taxon>Gammaproteobacteria</taxon>
        <taxon>Lysobacterales</taxon>
        <taxon>Lysobacteraceae</taxon>
        <taxon>Lysobacter</taxon>
    </lineage>
</organism>
<dbReference type="InterPro" id="IPR024590">
    <property type="entry name" value="HrpA_C"/>
</dbReference>
<dbReference type="PATRIC" id="fig|84531.7.peg.4485"/>
<gene>
    <name evidence="2" type="ORF">LA76x_4091</name>
</gene>
<accession>A0A0S2E3T4</accession>
<dbReference type="KEGG" id="lab:LA76x_4091"/>
<dbReference type="RefSeq" id="WP_057919003.1">
    <property type="nucleotide sequence ID" value="NZ_CP011129.1"/>
</dbReference>
<dbReference type="Proteomes" id="UP000060787">
    <property type="component" value="Chromosome"/>
</dbReference>
<dbReference type="AlphaFoldDB" id="A0A0S2E3T4"/>
<dbReference type="STRING" id="84531.LA76x_4091"/>
<dbReference type="KEGG" id="laq:GLA29479_4595"/>
<reference evidence="2 3" key="1">
    <citation type="journal article" date="2015" name="BMC Genomics">
        <title>Comparative genomics and metabolic profiling of the genus Lysobacter.</title>
        <authorList>
            <person name="de Bruijn I."/>
            <person name="Cheng X."/>
            <person name="de Jager V."/>
            <person name="Exposito R.G."/>
            <person name="Watrous J."/>
            <person name="Patel N."/>
            <person name="Postma J."/>
            <person name="Dorrestein P.C."/>
            <person name="Kobayashi D."/>
            <person name="Raaijmakers J.M."/>
        </authorList>
    </citation>
    <scope>NUCLEOTIDE SEQUENCE [LARGE SCALE GENOMIC DNA]</scope>
    <source>
        <strain evidence="2 3">76</strain>
    </source>
</reference>
<dbReference type="Pfam" id="PF11898">
    <property type="entry name" value="DUF3418"/>
    <property type="match status" value="1"/>
</dbReference>
<protein>
    <recommendedName>
        <fullName evidence="1">RNA helicase HrpA C-terminal domain-containing protein</fullName>
    </recommendedName>
</protein>
<evidence type="ECO:0000259" key="1">
    <source>
        <dbReference type="Pfam" id="PF11898"/>
    </source>
</evidence>
<dbReference type="EMBL" id="CP011129">
    <property type="protein sequence ID" value="ALN82207.1"/>
    <property type="molecule type" value="Genomic_DNA"/>
</dbReference>
<keyword evidence="3" id="KW-1185">Reference proteome</keyword>
<name>A0A0S2E3T4_LYSAN</name>
<evidence type="ECO:0000313" key="2">
    <source>
        <dbReference type="EMBL" id="ALN82207.1"/>
    </source>
</evidence>
<proteinExistence type="predicted"/>
<evidence type="ECO:0000313" key="3">
    <source>
        <dbReference type="Proteomes" id="UP000060787"/>
    </source>
</evidence>